<dbReference type="InterPro" id="IPR051713">
    <property type="entry name" value="T-cell_Activation_Regulation"/>
</dbReference>
<dbReference type="InterPro" id="IPR003599">
    <property type="entry name" value="Ig_sub"/>
</dbReference>
<keyword evidence="2" id="KW-1003">Cell membrane</keyword>
<keyword evidence="4" id="KW-0732">Signal</keyword>
<keyword evidence="6" id="KW-0472">Membrane</keyword>
<evidence type="ECO:0000313" key="13">
    <source>
        <dbReference type="Proteomes" id="UP000472267"/>
    </source>
</evidence>
<dbReference type="Proteomes" id="UP000472267">
    <property type="component" value="Chromosome 14"/>
</dbReference>
<reference evidence="12" key="3">
    <citation type="submission" date="2025-09" db="UniProtKB">
        <authorList>
            <consortium name="Ensembl"/>
        </authorList>
    </citation>
    <scope>IDENTIFICATION</scope>
</reference>
<evidence type="ECO:0000256" key="1">
    <source>
        <dbReference type="ARBA" id="ARBA00004251"/>
    </source>
</evidence>
<keyword evidence="10" id="KW-0393">Immunoglobulin domain</keyword>
<evidence type="ECO:0000313" key="12">
    <source>
        <dbReference type="Ensembl" id="ENSSFAP00005009073.1"/>
    </source>
</evidence>
<keyword evidence="7" id="KW-1015">Disulfide bond</keyword>
<feature type="domain" description="Immunoglobulin" evidence="11">
    <location>
        <begin position="41"/>
        <end position="137"/>
    </location>
</feature>
<dbReference type="SUPFAM" id="SSF48726">
    <property type="entry name" value="Immunoglobulin"/>
    <property type="match status" value="2"/>
</dbReference>
<sequence>MNWLKSNHGQLLTKQSQPCLGTVPFFSFLDWMTHCYGDIYPLQLDRKVGENATFYCTEDTQRQIKLLYFQIGDEFVNGFHDSHEITVSTWPNTKVDVKAAAVHMYNLNVSHEGDYQCHIEFMGSEHTLTVQIRLRVTAPYSRPSISSRCDAENLSCMVECTSHGGYPSAELMWNATESNGSQWRGSVNSTEVRDPNTGLFSISSSAAFDCLGGKQKVSCSVNDSTSDILSSNTLSVSHVPAWRPSCCGWTLHSTLRKDISP</sequence>
<dbReference type="PANTHER" id="PTHR25466:SF2">
    <property type="entry name" value="T-LYMPHOCYTE ACTIVATION ANTIGEN CD86"/>
    <property type="match status" value="1"/>
</dbReference>
<dbReference type="GO" id="GO:0042130">
    <property type="term" value="P:negative regulation of T cell proliferation"/>
    <property type="evidence" value="ECO:0007669"/>
    <property type="project" value="TreeGrafter"/>
</dbReference>
<protein>
    <recommendedName>
        <fullName evidence="11">Immunoglobulin domain-containing protein</fullName>
    </recommendedName>
</protein>
<keyword evidence="3" id="KW-0812">Transmembrane</keyword>
<organism evidence="12 13">
    <name type="scientific">Salarias fasciatus</name>
    <name type="common">Jewelled blenny</name>
    <name type="synonym">Blennius fasciatus</name>
    <dbReference type="NCBI Taxonomy" id="181472"/>
    <lineage>
        <taxon>Eukaryota</taxon>
        <taxon>Metazoa</taxon>
        <taxon>Chordata</taxon>
        <taxon>Craniata</taxon>
        <taxon>Vertebrata</taxon>
        <taxon>Euteleostomi</taxon>
        <taxon>Actinopterygii</taxon>
        <taxon>Neopterygii</taxon>
        <taxon>Teleostei</taxon>
        <taxon>Neoteleostei</taxon>
        <taxon>Acanthomorphata</taxon>
        <taxon>Ovalentaria</taxon>
        <taxon>Blenniimorphae</taxon>
        <taxon>Blenniiformes</taxon>
        <taxon>Blennioidei</taxon>
        <taxon>Blenniidae</taxon>
        <taxon>Salariinae</taxon>
        <taxon>Salarias</taxon>
    </lineage>
</organism>
<keyword evidence="8" id="KW-0675">Receptor</keyword>
<evidence type="ECO:0000256" key="6">
    <source>
        <dbReference type="ARBA" id="ARBA00023136"/>
    </source>
</evidence>
<dbReference type="GO" id="GO:0006955">
    <property type="term" value="P:immune response"/>
    <property type="evidence" value="ECO:0007669"/>
    <property type="project" value="TreeGrafter"/>
</dbReference>
<keyword evidence="9" id="KW-0325">Glycoprotein</keyword>
<dbReference type="GO" id="GO:0042102">
    <property type="term" value="P:positive regulation of T cell proliferation"/>
    <property type="evidence" value="ECO:0007669"/>
    <property type="project" value="TreeGrafter"/>
</dbReference>
<dbReference type="InParanoid" id="A0A672FQW8"/>
<dbReference type="PANTHER" id="PTHR25466">
    <property type="entry name" value="T-LYMPHOCYTE ACTIVATION ANTIGEN"/>
    <property type="match status" value="1"/>
</dbReference>
<dbReference type="InterPro" id="IPR036179">
    <property type="entry name" value="Ig-like_dom_sf"/>
</dbReference>
<dbReference type="InterPro" id="IPR013783">
    <property type="entry name" value="Ig-like_fold"/>
</dbReference>
<comment type="subcellular location">
    <subcellularLocation>
        <location evidence="1">Cell membrane</location>
        <topology evidence="1">Single-pass type I membrane protein</topology>
    </subcellularLocation>
</comment>
<evidence type="ECO:0000256" key="4">
    <source>
        <dbReference type="ARBA" id="ARBA00022729"/>
    </source>
</evidence>
<evidence type="ECO:0000256" key="10">
    <source>
        <dbReference type="ARBA" id="ARBA00023319"/>
    </source>
</evidence>
<reference evidence="12" key="2">
    <citation type="submission" date="2025-08" db="UniProtKB">
        <authorList>
            <consortium name="Ensembl"/>
        </authorList>
    </citation>
    <scope>IDENTIFICATION</scope>
</reference>
<dbReference type="OMA" id="ISICERQ"/>
<name>A0A672FQW8_SALFA</name>
<dbReference type="SMART" id="SM00409">
    <property type="entry name" value="IG"/>
    <property type="match status" value="1"/>
</dbReference>
<dbReference type="Ensembl" id="ENSSFAT00005009508.1">
    <property type="protein sequence ID" value="ENSSFAP00005009073.1"/>
    <property type="gene ID" value="ENSSFAG00005005246.1"/>
</dbReference>
<evidence type="ECO:0000256" key="9">
    <source>
        <dbReference type="ARBA" id="ARBA00023180"/>
    </source>
</evidence>
<dbReference type="GO" id="GO:0071222">
    <property type="term" value="P:cellular response to lipopolysaccharide"/>
    <property type="evidence" value="ECO:0007669"/>
    <property type="project" value="TreeGrafter"/>
</dbReference>
<dbReference type="Pfam" id="PF22705">
    <property type="entry name" value="C2-set_3"/>
    <property type="match status" value="1"/>
</dbReference>
<proteinExistence type="predicted"/>
<accession>A0A672FQW8</accession>
<dbReference type="GO" id="GO:0031295">
    <property type="term" value="P:T cell costimulation"/>
    <property type="evidence" value="ECO:0007669"/>
    <property type="project" value="TreeGrafter"/>
</dbReference>
<evidence type="ECO:0000256" key="3">
    <source>
        <dbReference type="ARBA" id="ARBA00022692"/>
    </source>
</evidence>
<evidence type="ECO:0000256" key="5">
    <source>
        <dbReference type="ARBA" id="ARBA00022989"/>
    </source>
</evidence>
<dbReference type="AlphaFoldDB" id="A0A672FQW8"/>
<evidence type="ECO:0000256" key="2">
    <source>
        <dbReference type="ARBA" id="ARBA00022475"/>
    </source>
</evidence>
<reference evidence="12" key="1">
    <citation type="submission" date="2019-06" db="EMBL/GenBank/DDBJ databases">
        <authorList>
            <consortium name="Wellcome Sanger Institute Data Sharing"/>
        </authorList>
    </citation>
    <scope>NUCLEOTIDE SEQUENCE [LARGE SCALE GENOMIC DNA]</scope>
</reference>
<evidence type="ECO:0000256" key="8">
    <source>
        <dbReference type="ARBA" id="ARBA00023170"/>
    </source>
</evidence>
<dbReference type="GO" id="GO:0007166">
    <property type="term" value="P:cell surface receptor signaling pathway"/>
    <property type="evidence" value="ECO:0007669"/>
    <property type="project" value="TreeGrafter"/>
</dbReference>
<evidence type="ECO:0000259" key="11">
    <source>
        <dbReference type="SMART" id="SM00409"/>
    </source>
</evidence>
<dbReference type="Gene3D" id="2.60.40.10">
    <property type="entry name" value="Immunoglobulins"/>
    <property type="match status" value="2"/>
</dbReference>
<keyword evidence="13" id="KW-1185">Reference proteome</keyword>
<dbReference type="GO" id="GO:0009897">
    <property type="term" value="C:external side of plasma membrane"/>
    <property type="evidence" value="ECO:0007669"/>
    <property type="project" value="TreeGrafter"/>
</dbReference>
<dbReference type="InterPro" id="IPR053896">
    <property type="entry name" value="BTN3A2-like_Ig-C"/>
</dbReference>
<evidence type="ECO:0000256" key="7">
    <source>
        <dbReference type="ARBA" id="ARBA00023157"/>
    </source>
</evidence>
<keyword evidence="5" id="KW-1133">Transmembrane helix</keyword>